<protein>
    <submittedName>
        <fullName evidence="1">Uncharacterized protein</fullName>
    </submittedName>
</protein>
<dbReference type="Proteomes" id="UP000015453">
    <property type="component" value="Unassembled WGS sequence"/>
</dbReference>
<dbReference type="EMBL" id="AUSU01000959">
    <property type="protein sequence ID" value="EPS72129.1"/>
    <property type="molecule type" value="Genomic_DNA"/>
</dbReference>
<dbReference type="SUPFAM" id="SSF54928">
    <property type="entry name" value="RNA-binding domain, RBD"/>
    <property type="match status" value="1"/>
</dbReference>
<dbReference type="OrthoDB" id="2013327at2759"/>
<reference evidence="1 2" key="1">
    <citation type="journal article" date="2013" name="BMC Genomics">
        <title>The miniature genome of a carnivorous plant Genlisea aurea contains a low number of genes and short non-coding sequences.</title>
        <authorList>
            <person name="Leushkin E.V."/>
            <person name="Sutormin R.A."/>
            <person name="Nabieva E.R."/>
            <person name="Penin A.A."/>
            <person name="Kondrashov A.S."/>
            <person name="Logacheva M.D."/>
        </authorList>
    </citation>
    <scope>NUCLEOTIDE SEQUENCE [LARGE SCALE GENOMIC DNA]</scope>
</reference>
<evidence type="ECO:0000313" key="2">
    <source>
        <dbReference type="Proteomes" id="UP000015453"/>
    </source>
</evidence>
<dbReference type="PANTHER" id="PTHR48167">
    <property type="entry name" value="EXPRESSED PROTEIN"/>
    <property type="match status" value="1"/>
</dbReference>
<sequence>MNQLTGAVLKWSRLFGSATQPSRRFQVSLFSARKLFSTEASEPSVEASYEPFNQTPYSGSGSTYLKLVNISKYTTKSDVLHLLDGINLKPESIRVEYDRAYYPVSIIVELPSVDAFEVAGRAIATKGRLFNLAKTDKDRWDLIAPFDGKAILLREIPRNAGFDDIERFLSGCQYDSSSLEIFFRPVKNVVSKMALVRFPSPALAAHAYMTKNGGFVLNSQICVQLLH</sequence>
<proteinExistence type="predicted"/>
<dbReference type="PANTHER" id="PTHR48167:SF2">
    <property type="entry name" value="EXPRESSED PROTEIN"/>
    <property type="match status" value="1"/>
</dbReference>
<dbReference type="InterPro" id="IPR035979">
    <property type="entry name" value="RBD_domain_sf"/>
</dbReference>
<dbReference type="GO" id="GO:0003676">
    <property type="term" value="F:nucleic acid binding"/>
    <property type="evidence" value="ECO:0007669"/>
    <property type="project" value="InterPro"/>
</dbReference>
<name>S8CXE8_9LAMI</name>
<keyword evidence="2" id="KW-1185">Reference proteome</keyword>
<gene>
    <name evidence="1" type="ORF">M569_02630</name>
</gene>
<evidence type="ECO:0000313" key="1">
    <source>
        <dbReference type="EMBL" id="EPS72129.1"/>
    </source>
</evidence>
<organism evidence="1 2">
    <name type="scientific">Genlisea aurea</name>
    <dbReference type="NCBI Taxonomy" id="192259"/>
    <lineage>
        <taxon>Eukaryota</taxon>
        <taxon>Viridiplantae</taxon>
        <taxon>Streptophyta</taxon>
        <taxon>Embryophyta</taxon>
        <taxon>Tracheophyta</taxon>
        <taxon>Spermatophyta</taxon>
        <taxon>Magnoliopsida</taxon>
        <taxon>eudicotyledons</taxon>
        <taxon>Gunneridae</taxon>
        <taxon>Pentapetalae</taxon>
        <taxon>asterids</taxon>
        <taxon>lamiids</taxon>
        <taxon>Lamiales</taxon>
        <taxon>Lentibulariaceae</taxon>
        <taxon>Genlisea</taxon>
    </lineage>
</organism>
<accession>S8CXE8</accession>
<dbReference type="AlphaFoldDB" id="S8CXE8"/>
<comment type="caution">
    <text evidence="1">The sequence shown here is derived from an EMBL/GenBank/DDBJ whole genome shotgun (WGS) entry which is preliminary data.</text>
</comment>